<evidence type="ECO:0008006" key="3">
    <source>
        <dbReference type="Google" id="ProtNLM"/>
    </source>
</evidence>
<dbReference type="Proteomes" id="UP001519349">
    <property type="component" value="Unassembled WGS sequence"/>
</dbReference>
<evidence type="ECO:0000313" key="1">
    <source>
        <dbReference type="EMBL" id="MBP2621764.1"/>
    </source>
</evidence>
<dbReference type="EMBL" id="QFAY01000024">
    <property type="protein sequence ID" value="MBP2621764.1"/>
    <property type="molecule type" value="Genomic_DNA"/>
</dbReference>
<evidence type="ECO:0000313" key="2">
    <source>
        <dbReference type="Proteomes" id="UP001519349"/>
    </source>
</evidence>
<protein>
    <recommendedName>
        <fullName evidence="3">DUF2974 domain-containing protein</fullName>
    </recommendedName>
</protein>
<organism evidence="1 2">
    <name type="scientific">Streptococcus panodentis</name>
    <dbReference type="NCBI Taxonomy" id="1581472"/>
    <lineage>
        <taxon>Bacteria</taxon>
        <taxon>Bacillati</taxon>
        <taxon>Bacillota</taxon>
        <taxon>Bacilli</taxon>
        <taxon>Lactobacillales</taxon>
        <taxon>Streptococcaceae</taxon>
        <taxon>Streptococcus</taxon>
    </lineage>
</organism>
<comment type="caution">
    <text evidence="1">The sequence shown here is derived from an EMBL/GenBank/DDBJ whole genome shotgun (WGS) entry which is preliminary data.</text>
</comment>
<dbReference type="RefSeq" id="WP_209551820.1">
    <property type="nucleotide sequence ID" value="NZ_QFAY01000024.1"/>
</dbReference>
<gene>
    <name evidence="1" type="ORF">DHL47_10645</name>
</gene>
<sequence length="467" mass="52016">MTLSDQEIQRLQRGLKNRIKSSDDIINIGTKDHPKRYKIINRQDDVTQALAVVPVDNADVANPNYQETTILVAGTQVPFEHMKYWDDQSYFWKKDFDITESSANAFITSGWFGSVQGGLTPQAADIDQFYQETLKKVKSEDKNAFISNMSGHSQAGPGVAYIASKYGLQEHRSIKVTNFMDFEAHDAVASGAISKEQVAYLNKNATIYRDSRGDVVVLDGDGGDVPYGKTMRFEVVEGEDGHSPQTPKMKGNKLDVDWYYKRNLFATGMTEKQVREIAKKKAENAKLNKITANYGLGTDKLDPEYYVKEYKKIYGAFASEPSRLQLLEHSRKRIAELQSGLTGRSGSQLIRLREELLLENVQTARLQPEEFAARLNDLMSQTKEGAEAHISEAHSAAYQLATFLTDAEVEAILSEFTLDSCWDAGLESANISQASSYQTKLGDVADKLDKAAKDIKAADQQGANLFA</sequence>
<name>A0ABS5AYV8_9STRE</name>
<proteinExistence type="predicted"/>
<reference evidence="1 2" key="1">
    <citation type="submission" date="2018-05" db="EMBL/GenBank/DDBJ databases">
        <title>Draft genome sequence of Streptococcus panodentis CCUG 70867T.</title>
        <authorList>
            <person name="Salva-Serra F."/>
            <person name="Mendez V."/>
            <person name="Jaen-Luchoro D."/>
            <person name="Gonzales-Siles L."/>
            <person name="Karlsson R."/>
            <person name="Engstrom-Jakobsson H."/>
            <person name="Busquets A."/>
            <person name="Gomila M."/>
            <person name="Pineiro-Iglesias B."/>
            <person name="Bennasar-Figueras A."/>
            <person name="Seeger M."/>
            <person name="Moore E."/>
        </authorList>
    </citation>
    <scope>NUCLEOTIDE SEQUENCE [LARGE SCALE GENOMIC DNA]</scope>
    <source>
        <strain evidence="1 2">CCUG 70867</strain>
    </source>
</reference>
<keyword evidence="2" id="KW-1185">Reference proteome</keyword>
<accession>A0ABS5AYV8</accession>